<dbReference type="OrthoDB" id="9804380at2"/>
<reference evidence="1 2" key="1">
    <citation type="submission" date="2019-06" db="EMBL/GenBank/DDBJ databases">
        <title>Sequencing the genomes of 1000 actinobacteria strains.</title>
        <authorList>
            <person name="Klenk H.-P."/>
        </authorList>
    </citation>
    <scope>NUCLEOTIDE SEQUENCE [LARGE SCALE GENOMIC DNA]</scope>
    <source>
        <strain evidence="1 2">DSM 18935</strain>
    </source>
</reference>
<dbReference type="RefSeq" id="WP_144858265.1">
    <property type="nucleotide sequence ID" value="NZ_BAAAYT010000012.1"/>
</dbReference>
<dbReference type="Proteomes" id="UP000315628">
    <property type="component" value="Unassembled WGS sequence"/>
</dbReference>
<evidence type="ECO:0000313" key="2">
    <source>
        <dbReference type="Proteomes" id="UP000315628"/>
    </source>
</evidence>
<dbReference type="EMBL" id="VIUW01000006">
    <property type="protein sequence ID" value="TWD13068.1"/>
    <property type="molecule type" value="Genomic_DNA"/>
</dbReference>
<keyword evidence="2" id="KW-1185">Reference proteome</keyword>
<dbReference type="SUPFAM" id="SSF52540">
    <property type="entry name" value="P-loop containing nucleoside triphosphate hydrolases"/>
    <property type="match status" value="1"/>
</dbReference>
<sequence length="506" mass="54865">MTGRHGTLQGGTAILPPEQVETTLAEVETPQEMRRAQPRPARRFLRKKQTNPAPVTAPVEPSSAYITKGAKARPNLRRARREGYFERAVAAPSTTRQAEILNPALIAAPTDDEGVVIGRDVLSNSAVAHDPFTAYRRKVITSPSVCVLGVIGSGKSSLIKTVYVLRPIILRGRRAVVMDKKDREGEGEYAELTRQLGNEPFRFRLGGGGTIINPLDPLICDVLGRPGQFGLLRAMAERAAGLDSLGTWQMKALRDAHVAVLRSSEQSGRAPLIEDLARELGTVHDPHGRYSPQAAERMHQAGLEVSFLFEGLMSDELGGLFDGPTSGHVQLNEKLTTFDISQLPEDGPANALVQVVAHALVLGRLRGDRGKGTNFVSEEGWALVSGGVARQMNANQMLARGLGLSNIVALHHVAQVGQDSDARSLLREPQTVHIFRQDRAEDIDAVVSMYGLDAGSSAALEHLEQGHHLLKIGRRAEIHVDHVRSPLEEQLTETDSAMLINKGRAA</sequence>
<gene>
    <name evidence="1" type="ORF">FB557_2835</name>
</gene>
<dbReference type="Gene3D" id="3.40.50.300">
    <property type="entry name" value="P-loop containing nucleotide triphosphate hydrolases"/>
    <property type="match status" value="2"/>
</dbReference>
<accession>A0A560W618</accession>
<protein>
    <submittedName>
        <fullName evidence="1">Uncharacterized protein</fullName>
    </submittedName>
</protein>
<dbReference type="AlphaFoldDB" id="A0A560W618"/>
<proteinExistence type="predicted"/>
<evidence type="ECO:0000313" key="1">
    <source>
        <dbReference type="EMBL" id="TWD13068.1"/>
    </source>
</evidence>
<dbReference type="InterPro" id="IPR027417">
    <property type="entry name" value="P-loop_NTPase"/>
</dbReference>
<organism evidence="1 2">
    <name type="scientific">Marihabitans asiaticum</name>
    <dbReference type="NCBI Taxonomy" id="415218"/>
    <lineage>
        <taxon>Bacteria</taxon>
        <taxon>Bacillati</taxon>
        <taxon>Actinomycetota</taxon>
        <taxon>Actinomycetes</taxon>
        <taxon>Micrococcales</taxon>
        <taxon>Intrasporangiaceae</taxon>
        <taxon>Marihabitans</taxon>
    </lineage>
</organism>
<comment type="caution">
    <text evidence="1">The sequence shown here is derived from an EMBL/GenBank/DDBJ whole genome shotgun (WGS) entry which is preliminary data.</text>
</comment>
<name>A0A560W618_9MICO</name>